<dbReference type="InterPro" id="IPR013948">
    <property type="entry name" value="DNA_replication_reg_Sld3_C"/>
</dbReference>
<sequence>MDHVPPLSGDDRKFGGSELSKMKEEEKGMQVREWCGPVKWNHNQETSLFQDASPFSPAYDGRSTVTLSERMRELYLQFLWLPESVMPLNQFVNMVQLLARHSATASQGDVHLLHAGLDGVLLTGKWCSYKYQEQLPNFILHTSCTDLEASIMLFVLERHALCPAGQSKQPVQNSLDDKKRWLSEIEKREVQIQILLHLLKLSLPGQCPPIPVRPVPAPSHAQKRRRVQPSSDDDEDTTTPRGILEDRLEGLMDRLVLWQMALPDAEIGADGIKPVRDWTQIFCDDVVQPAFAQTLPDQYKLLRRKLFRIPQWTSSSDSSDSDSDTDDNNNNNKKPVVQDLADRPTKLLHNSSSSHANSNNATHNAALSRSRSLSVSLEQEAAGLRRTESKPRRVLQREVSMSKVFKGRRNDGTNMAPPVKIEVEATASSSSTSTTTQAQVKGPIVLVQGTPQKPKAKSKSA</sequence>
<organism evidence="3 4">
    <name type="scientific">Russula ochroleuca</name>
    <dbReference type="NCBI Taxonomy" id="152965"/>
    <lineage>
        <taxon>Eukaryota</taxon>
        <taxon>Fungi</taxon>
        <taxon>Dikarya</taxon>
        <taxon>Basidiomycota</taxon>
        <taxon>Agaricomycotina</taxon>
        <taxon>Agaricomycetes</taxon>
        <taxon>Russulales</taxon>
        <taxon>Russulaceae</taxon>
        <taxon>Russula</taxon>
    </lineage>
</organism>
<protein>
    <recommendedName>
        <fullName evidence="2">DNA replication regulator Sld3 C-terminal domain-containing protein</fullName>
    </recommendedName>
</protein>
<feature type="region of interest" description="Disordered" evidence="1">
    <location>
        <begin position="425"/>
        <end position="461"/>
    </location>
</feature>
<feature type="region of interest" description="Disordered" evidence="1">
    <location>
        <begin position="1"/>
        <end position="26"/>
    </location>
</feature>
<dbReference type="Pfam" id="PF08639">
    <property type="entry name" value="Sld3_STD"/>
    <property type="match status" value="1"/>
</dbReference>
<proteinExistence type="predicted"/>
<evidence type="ECO:0000256" key="1">
    <source>
        <dbReference type="SAM" id="MobiDB-lite"/>
    </source>
</evidence>
<feature type="compositionally biased region" description="Low complexity" evidence="1">
    <location>
        <begin position="425"/>
        <end position="439"/>
    </location>
</feature>
<evidence type="ECO:0000313" key="3">
    <source>
        <dbReference type="EMBL" id="KAF8465853.1"/>
    </source>
</evidence>
<gene>
    <name evidence="3" type="ORF">DFH94DRAFT_698637</name>
</gene>
<dbReference type="Gene3D" id="1.20.58.2130">
    <property type="match status" value="1"/>
</dbReference>
<feature type="compositionally biased region" description="Low complexity" evidence="1">
    <location>
        <begin position="347"/>
        <end position="373"/>
    </location>
</feature>
<evidence type="ECO:0000313" key="4">
    <source>
        <dbReference type="Proteomes" id="UP000759537"/>
    </source>
</evidence>
<feature type="region of interest" description="Disordered" evidence="1">
    <location>
        <begin position="211"/>
        <end position="244"/>
    </location>
</feature>
<dbReference type="OrthoDB" id="3003917at2759"/>
<keyword evidence="4" id="KW-1185">Reference proteome</keyword>
<feature type="region of interest" description="Disordered" evidence="1">
    <location>
        <begin position="312"/>
        <end position="373"/>
    </location>
</feature>
<feature type="domain" description="DNA replication regulator Sld3 C-terminal" evidence="2">
    <location>
        <begin position="177"/>
        <end position="415"/>
    </location>
</feature>
<comment type="caution">
    <text evidence="3">The sequence shown here is derived from an EMBL/GenBank/DDBJ whole genome shotgun (WGS) entry which is preliminary data.</text>
</comment>
<name>A0A9P5JVQ4_9AGAM</name>
<evidence type="ECO:0000259" key="2">
    <source>
        <dbReference type="Pfam" id="PF08639"/>
    </source>
</evidence>
<dbReference type="AlphaFoldDB" id="A0A9P5JVQ4"/>
<reference evidence="3" key="2">
    <citation type="journal article" date="2020" name="Nat. Commun.">
        <title>Large-scale genome sequencing of mycorrhizal fungi provides insights into the early evolution of symbiotic traits.</title>
        <authorList>
            <person name="Miyauchi S."/>
            <person name="Kiss E."/>
            <person name="Kuo A."/>
            <person name="Drula E."/>
            <person name="Kohler A."/>
            <person name="Sanchez-Garcia M."/>
            <person name="Morin E."/>
            <person name="Andreopoulos B."/>
            <person name="Barry K.W."/>
            <person name="Bonito G."/>
            <person name="Buee M."/>
            <person name="Carver A."/>
            <person name="Chen C."/>
            <person name="Cichocki N."/>
            <person name="Clum A."/>
            <person name="Culley D."/>
            <person name="Crous P.W."/>
            <person name="Fauchery L."/>
            <person name="Girlanda M."/>
            <person name="Hayes R.D."/>
            <person name="Keri Z."/>
            <person name="LaButti K."/>
            <person name="Lipzen A."/>
            <person name="Lombard V."/>
            <person name="Magnuson J."/>
            <person name="Maillard F."/>
            <person name="Murat C."/>
            <person name="Nolan M."/>
            <person name="Ohm R.A."/>
            <person name="Pangilinan J."/>
            <person name="Pereira M.F."/>
            <person name="Perotto S."/>
            <person name="Peter M."/>
            <person name="Pfister S."/>
            <person name="Riley R."/>
            <person name="Sitrit Y."/>
            <person name="Stielow J.B."/>
            <person name="Szollosi G."/>
            <person name="Zifcakova L."/>
            <person name="Stursova M."/>
            <person name="Spatafora J.W."/>
            <person name="Tedersoo L."/>
            <person name="Vaario L.M."/>
            <person name="Yamada A."/>
            <person name="Yan M."/>
            <person name="Wang P."/>
            <person name="Xu J."/>
            <person name="Bruns T."/>
            <person name="Baldrian P."/>
            <person name="Vilgalys R."/>
            <person name="Dunand C."/>
            <person name="Henrissat B."/>
            <person name="Grigoriev I.V."/>
            <person name="Hibbett D."/>
            <person name="Nagy L.G."/>
            <person name="Martin F.M."/>
        </authorList>
    </citation>
    <scope>NUCLEOTIDE SEQUENCE</scope>
    <source>
        <strain evidence="3">Prilba</strain>
    </source>
</reference>
<dbReference type="EMBL" id="WHVB01000044">
    <property type="protein sequence ID" value="KAF8465853.1"/>
    <property type="molecule type" value="Genomic_DNA"/>
</dbReference>
<accession>A0A9P5JVQ4</accession>
<reference evidence="3" key="1">
    <citation type="submission" date="2019-10" db="EMBL/GenBank/DDBJ databases">
        <authorList>
            <consortium name="DOE Joint Genome Institute"/>
            <person name="Kuo A."/>
            <person name="Miyauchi S."/>
            <person name="Kiss E."/>
            <person name="Drula E."/>
            <person name="Kohler A."/>
            <person name="Sanchez-Garcia M."/>
            <person name="Andreopoulos B."/>
            <person name="Barry K.W."/>
            <person name="Bonito G."/>
            <person name="Buee M."/>
            <person name="Carver A."/>
            <person name="Chen C."/>
            <person name="Cichocki N."/>
            <person name="Clum A."/>
            <person name="Culley D."/>
            <person name="Crous P.W."/>
            <person name="Fauchery L."/>
            <person name="Girlanda M."/>
            <person name="Hayes R."/>
            <person name="Keri Z."/>
            <person name="LaButti K."/>
            <person name="Lipzen A."/>
            <person name="Lombard V."/>
            <person name="Magnuson J."/>
            <person name="Maillard F."/>
            <person name="Morin E."/>
            <person name="Murat C."/>
            <person name="Nolan M."/>
            <person name="Ohm R."/>
            <person name="Pangilinan J."/>
            <person name="Pereira M."/>
            <person name="Perotto S."/>
            <person name="Peter M."/>
            <person name="Riley R."/>
            <person name="Sitrit Y."/>
            <person name="Stielow B."/>
            <person name="Szollosi G."/>
            <person name="Zifcakova L."/>
            <person name="Stursova M."/>
            <person name="Spatafora J.W."/>
            <person name="Tedersoo L."/>
            <person name="Vaario L.-M."/>
            <person name="Yamada A."/>
            <person name="Yan M."/>
            <person name="Wang P."/>
            <person name="Xu J."/>
            <person name="Bruns T."/>
            <person name="Baldrian P."/>
            <person name="Vilgalys R."/>
            <person name="Henrissat B."/>
            <person name="Grigoriev I.V."/>
            <person name="Hibbett D."/>
            <person name="Nagy L.G."/>
            <person name="Martin F.M."/>
        </authorList>
    </citation>
    <scope>NUCLEOTIDE SEQUENCE</scope>
    <source>
        <strain evidence="3">Prilba</strain>
    </source>
</reference>
<dbReference type="Proteomes" id="UP000759537">
    <property type="component" value="Unassembled WGS sequence"/>
</dbReference>